<sequence length="172" mass="18592">MTDGSGGEPMTHWQAMTGTEIAELGARLRSLAWSWQVADGPALATGFGWRVLHSDANWVMLDSGFGLGSGEIRGKDGRAEVIEVRVTDFAEESPAGRERIRDAFAALGQALTEALGAPTARVPGEFPQLRWAGAEQTLVLHELAVSVVLKLIDNTRLARDDRNVELEEQGLL</sequence>
<evidence type="ECO:0000313" key="2">
    <source>
        <dbReference type="Proteomes" id="UP000290439"/>
    </source>
</evidence>
<organism evidence="1 2">
    <name type="scientific">Nocardia cyriacigeorgica</name>
    <dbReference type="NCBI Taxonomy" id="135487"/>
    <lineage>
        <taxon>Bacteria</taxon>
        <taxon>Bacillati</taxon>
        <taxon>Actinomycetota</taxon>
        <taxon>Actinomycetes</taxon>
        <taxon>Mycobacteriales</taxon>
        <taxon>Nocardiaceae</taxon>
        <taxon>Nocardia</taxon>
    </lineage>
</organism>
<dbReference type="InterPro" id="IPR046268">
    <property type="entry name" value="DUF6301"/>
</dbReference>
<evidence type="ECO:0000313" key="1">
    <source>
        <dbReference type="EMBL" id="VFB01342.1"/>
    </source>
</evidence>
<protein>
    <submittedName>
        <fullName evidence="1">Uncharacterized protein</fullName>
    </submittedName>
</protein>
<gene>
    <name evidence="1" type="ORF">NCTC10797_05160</name>
</gene>
<dbReference type="EMBL" id="LR215973">
    <property type="protein sequence ID" value="VFB01342.1"/>
    <property type="molecule type" value="Genomic_DNA"/>
</dbReference>
<accession>A0A4U8W5M7</accession>
<reference evidence="1 2" key="1">
    <citation type="submission" date="2019-02" db="EMBL/GenBank/DDBJ databases">
        <authorList>
            <consortium name="Pathogen Informatics"/>
        </authorList>
    </citation>
    <scope>NUCLEOTIDE SEQUENCE [LARGE SCALE GENOMIC DNA]</scope>
    <source>
        <strain evidence="1 2">3012STDY6756504</strain>
    </source>
</reference>
<dbReference type="AlphaFoldDB" id="A0A4U8W5M7"/>
<dbReference type="Proteomes" id="UP000290439">
    <property type="component" value="Chromosome"/>
</dbReference>
<name>A0A4U8W5M7_9NOCA</name>
<proteinExistence type="predicted"/>
<dbReference type="Pfam" id="PF19818">
    <property type="entry name" value="DUF6301"/>
    <property type="match status" value="1"/>
</dbReference>